<dbReference type="AlphaFoldDB" id="A0A1L9SXI7"/>
<reference evidence="2" key="1">
    <citation type="journal article" date="2017" name="Genome Biol.">
        <title>Comparative genomics reveals high biological diversity and specific adaptations in the industrially and medically important fungal genus Aspergillus.</title>
        <authorList>
            <person name="de Vries R.P."/>
            <person name="Riley R."/>
            <person name="Wiebenga A."/>
            <person name="Aguilar-Osorio G."/>
            <person name="Amillis S."/>
            <person name="Uchima C.A."/>
            <person name="Anderluh G."/>
            <person name="Asadollahi M."/>
            <person name="Askin M."/>
            <person name="Barry K."/>
            <person name="Battaglia E."/>
            <person name="Bayram O."/>
            <person name="Benocci T."/>
            <person name="Braus-Stromeyer S.A."/>
            <person name="Caldana C."/>
            <person name="Canovas D."/>
            <person name="Cerqueira G.C."/>
            <person name="Chen F."/>
            <person name="Chen W."/>
            <person name="Choi C."/>
            <person name="Clum A."/>
            <person name="Dos Santos R.A."/>
            <person name="Damasio A.R."/>
            <person name="Diallinas G."/>
            <person name="Emri T."/>
            <person name="Fekete E."/>
            <person name="Flipphi M."/>
            <person name="Freyberg S."/>
            <person name="Gallo A."/>
            <person name="Gournas C."/>
            <person name="Habgood R."/>
            <person name="Hainaut M."/>
            <person name="Harispe M.L."/>
            <person name="Henrissat B."/>
            <person name="Hilden K.S."/>
            <person name="Hope R."/>
            <person name="Hossain A."/>
            <person name="Karabika E."/>
            <person name="Karaffa L."/>
            <person name="Karanyi Z."/>
            <person name="Krasevec N."/>
            <person name="Kuo A."/>
            <person name="Kusch H."/>
            <person name="LaButti K."/>
            <person name="Lagendijk E.L."/>
            <person name="Lapidus A."/>
            <person name="Levasseur A."/>
            <person name="Lindquist E."/>
            <person name="Lipzen A."/>
            <person name="Logrieco A.F."/>
            <person name="MacCabe A."/>
            <person name="Maekelae M.R."/>
            <person name="Malavazi I."/>
            <person name="Melin P."/>
            <person name="Meyer V."/>
            <person name="Mielnichuk N."/>
            <person name="Miskei M."/>
            <person name="Molnar A.P."/>
            <person name="Mule G."/>
            <person name="Ngan C.Y."/>
            <person name="Orejas M."/>
            <person name="Orosz E."/>
            <person name="Ouedraogo J.P."/>
            <person name="Overkamp K.M."/>
            <person name="Park H.-S."/>
            <person name="Perrone G."/>
            <person name="Piumi F."/>
            <person name="Punt P.J."/>
            <person name="Ram A.F."/>
            <person name="Ramon A."/>
            <person name="Rauscher S."/>
            <person name="Record E."/>
            <person name="Riano-Pachon D.M."/>
            <person name="Robert V."/>
            <person name="Roehrig J."/>
            <person name="Ruller R."/>
            <person name="Salamov A."/>
            <person name="Salih N.S."/>
            <person name="Samson R.A."/>
            <person name="Sandor E."/>
            <person name="Sanguinetti M."/>
            <person name="Schuetze T."/>
            <person name="Sepcic K."/>
            <person name="Shelest E."/>
            <person name="Sherlock G."/>
            <person name="Sophianopoulou V."/>
            <person name="Squina F.M."/>
            <person name="Sun H."/>
            <person name="Susca A."/>
            <person name="Todd R.B."/>
            <person name="Tsang A."/>
            <person name="Unkles S.E."/>
            <person name="van de Wiele N."/>
            <person name="van Rossen-Uffink D."/>
            <person name="Oliveira J.V."/>
            <person name="Vesth T.C."/>
            <person name="Visser J."/>
            <person name="Yu J.-H."/>
            <person name="Zhou M."/>
            <person name="Andersen M.R."/>
            <person name="Archer D.B."/>
            <person name="Baker S.E."/>
            <person name="Benoit I."/>
            <person name="Brakhage A.A."/>
            <person name="Braus G.H."/>
            <person name="Fischer R."/>
            <person name="Frisvad J.C."/>
            <person name="Goldman G.H."/>
            <person name="Houbraken J."/>
            <person name="Oakley B."/>
            <person name="Pocsi I."/>
            <person name="Scazzocchio C."/>
            <person name="Seiboth B."/>
            <person name="vanKuyk P.A."/>
            <person name="Wortman J."/>
            <person name="Dyer P.S."/>
            <person name="Grigoriev I.V."/>
        </authorList>
    </citation>
    <scope>NUCLEOTIDE SEQUENCE [LARGE SCALE GENOMIC DNA]</scope>
    <source>
        <strain evidence="2">CBS 593.65</strain>
    </source>
</reference>
<protein>
    <submittedName>
        <fullName evidence="1">Uncharacterized protein</fullName>
    </submittedName>
</protein>
<keyword evidence="2" id="KW-1185">Reference proteome</keyword>
<accession>A0A1L9SXI7</accession>
<evidence type="ECO:0000313" key="1">
    <source>
        <dbReference type="EMBL" id="OJJ51866.1"/>
    </source>
</evidence>
<organism evidence="1 2">
    <name type="scientific">Aspergillus sydowii CBS 593.65</name>
    <dbReference type="NCBI Taxonomy" id="1036612"/>
    <lineage>
        <taxon>Eukaryota</taxon>
        <taxon>Fungi</taxon>
        <taxon>Dikarya</taxon>
        <taxon>Ascomycota</taxon>
        <taxon>Pezizomycotina</taxon>
        <taxon>Eurotiomycetes</taxon>
        <taxon>Eurotiomycetidae</taxon>
        <taxon>Eurotiales</taxon>
        <taxon>Aspergillaceae</taxon>
        <taxon>Aspergillus</taxon>
        <taxon>Aspergillus subgen. Nidulantes</taxon>
    </lineage>
</organism>
<evidence type="ECO:0000313" key="2">
    <source>
        <dbReference type="Proteomes" id="UP000184356"/>
    </source>
</evidence>
<dbReference type="GeneID" id="63764654"/>
<name>A0A1L9SXI7_9EURO</name>
<dbReference type="EMBL" id="KV878621">
    <property type="protein sequence ID" value="OJJ51866.1"/>
    <property type="molecule type" value="Genomic_DNA"/>
</dbReference>
<gene>
    <name evidence="1" type="ORF">ASPSYDRAFT_52912</name>
</gene>
<sequence length="250" mass="28185">MYAITLELRLFFLSRLIGQTLRIWYNSNQHPLVDVLMKGLDDAVFVAVPLGFGQVDLAVIASETNRVDGKYKPLSFEQFSDNDPMMHRPNNVGETFNDFRARIGDSIYEHYHREFLRTYSTQTTIPSSQIRNVWAWFASRIRYLNSRLGTCVTNFSLRGIFIPAALPALKCLLLLAEVSSGTSVLEATSPTLIDRILAAYDKRIDDILAAIAMEMDQESLAKLAVTTWIFDTSQVPTASASLFKFLSDLT</sequence>
<dbReference type="RefSeq" id="XP_040695672.1">
    <property type="nucleotide sequence ID" value="XM_040848581.1"/>
</dbReference>
<dbReference type="Proteomes" id="UP000184356">
    <property type="component" value="Unassembled WGS sequence"/>
</dbReference>
<proteinExistence type="predicted"/>
<dbReference type="OrthoDB" id="4293980at2759"/>
<dbReference type="VEuPathDB" id="FungiDB:ASPSYDRAFT_52912"/>